<evidence type="ECO:0000313" key="12">
    <source>
        <dbReference type="EMBL" id="MCA9756262.1"/>
    </source>
</evidence>
<dbReference type="GO" id="GO:0003677">
    <property type="term" value="F:DNA binding"/>
    <property type="evidence" value="ECO:0007669"/>
    <property type="project" value="UniProtKB-UniRule"/>
</dbReference>
<evidence type="ECO:0000256" key="3">
    <source>
        <dbReference type="ARBA" id="ARBA00022618"/>
    </source>
</evidence>
<comment type="similarity">
    <text evidence="9">Belongs to the 'phage' integrase family. XerC subfamily.</text>
</comment>
<evidence type="ECO:0000256" key="5">
    <source>
        <dbReference type="ARBA" id="ARBA00022908"/>
    </source>
</evidence>
<evidence type="ECO:0000259" key="11">
    <source>
        <dbReference type="PROSITE" id="PS51900"/>
    </source>
</evidence>
<keyword evidence="5 9" id="KW-0229">DNA integration</keyword>
<dbReference type="PANTHER" id="PTHR30349:SF90">
    <property type="entry name" value="TYROSINE RECOMBINASE XERD"/>
    <property type="match status" value="1"/>
</dbReference>
<dbReference type="GO" id="GO:0007059">
    <property type="term" value="P:chromosome segregation"/>
    <property type="evidence" value="ECO:0007669"/>
    <property type="project" value="UniProtKB-UniRule"/>
</dbReference>
<protein>
    <recommendedName>
        <fullName evidence="9">Tyrosine recombinase XerC</fullName>
    </recommendedName>
</protein>
<dbReference type="GO" id="GO:0051301">
    <property type="term" value="P:cell division"/>
    <property type="evidence" value="ECO:0007669"/>
    <property type="project" value="UniProtKB-KW"/>
</dbReference>
<dbReference type="InterPro" id="IPR011010">
    <property type="entry name" value="DNA_brk_join_enz"/>
</dbReference>
<comment type="subunit">
    <text evidence="9">Forms a cyclic heterotetrameric complex composed of two molecules of XerC and two molecules of XerD.</text>
</comment>
<dbReference type="Gene3D" id="1.10.443.10">
    <property type="entry name" value="Intergrase catalytic core"/>
    <property type="match status" value="1"/>
</dbReference>
<proteinExistence type="inferred from homology"/>
<evidence type="ECO:0000256" key="9">
    <source>
        <dbReference type="HAMAP-Rule" id="MF_01808"/>
    </source>
</evidence>
<feature type="domain" description="Tyr recombinase" evidence="10">
    <location>
        <begin position="105"/>
        <end position="290"/>
    </location>
</feature>
<dbReference type="Proteomes" id="UP000739538">
    <property type="component" value="Unassembled WGS sequence"/>
</dbReference>
<gene>
    <name evidence="9" type="primary">xerC</name>
    <name evidence="12" type="ORF">KDA27_10690</name>
</gene>
<evidence type="ECO:0000313" key="13">
    <source>
        <dbReference type="Proteomes" id="UP000739538"/>
    </source>
</evidence>
<evidence type="ECO:0000256" key="2">
    <source>
        <dbReference type="ARBA" id="ARBA00022490"/>
    </source>
</evidence>
<dbReference type="HAMAP" id="MF_01808">
    <property type="entry name" value="Recomb_XerC_XerD"/>
    <property type="match status" value="1"/>
</dbReference>
<dbReference type="InterPro" id="IPR013762">
    <property type="entry name" value="Integrase-like_cat_sf"/>
</dbReference>
<dbReference type="EMBL" id="JAGQHS010000047">
    <property type="protein sequence ID" value="MCA9756262.1"/>
    <property type="molecule type" value="Genomic_DNA"/>
</dbReference>
<sequence length="296" mass="32769">MMPLLDGFVEHLAFEKRLSPRTVDAYASDIRAYLSALEDWEVAPHEADTDVLREYLARLHDLGHAASSRQRARSALRSFYRHLASRGQVKSDPARELEAPSKAKTLPRVLTIEQVEALLAACEGTKAAEIRDRALIETAYGTGTRVSELVGLGSEDVDLRDRWIRVRGKGSKERLLPLGDAAATAIGAYLGGPRGHLLGRRSDPGVLFLNQRGGGLSRMGFWRILRKRAIEGGLPSSAVHPHVLRHSFATHLLHGGASLRVVQELLGHSSLKTTEIYTAVDRDYLRHVHHEFHPRG</sequence>
<keyword evidence="4 9" id="KW-0159">Chromosome partition</keyword>
<reference evidence="12" key="2">
    <citation type="journal article" date="2021" name="Microbiome">
        <title>Successional dynamics and alternative stable states in a saline activated sludge microbial community over 9 years.</title>
        <authorList>
            <person name="Wang Y."/>
            <person name="Ye J."/>
            <person name="Ju F."/>
            <person name="Liu L."/>
            <person name="Boyd J.A."/>
            <person name="Deng Y."/>
            <person name="Parks D.H."/>
            <person name="Jiang X."/>
            <person name="Yin X."/>
            <person name="Woodcroft B.J."/>
            <person name="Tyson G.W."/>
            <person name="Hugenholtz P."/>
            <person name="Polz M.F."/>
            <person name="Zhang T."/>
        </authorList>
    </citation>
    <scope>NUCLEOTIDE SEQUENCE</scope>
    <source>
        <strain evidence="12">HKST-UBA02</strain>
    </source>
</reference>
<keyword evidence="2 9" id="KW-0963">Cytoplasm</keyword>
<reference evidence="12" key="1">
    <citation type="submission" date="2020-04" db="EMBL/GenBank/DDBJ databases">
        <authorList>
            <person name="Zhang T."/>
        </authorList>
    </citation>
    <scope>NUCLEOTIDE SEQUENCE</scope>
    <source>
        <strain evidence="12">HKST-UBA02</strain>
    </source>
</reference>
<organism evidence="12 13">
    <name type="scientific">Eiseniibacteriota bacterium</name>
    <dbReference type="NCBI Taxonomy" id="2212470"/>
    <lineage>
        <taxon>Bacteria</taxon>
        <taxon>Candidatus Eiseniibacteriota</taxon>
    </lineage>
</organism>
<dbReference type="InterPro" id="IPR044068">
    <property type="entry name" value="CB"/>
</dbReference>
<dbReference type="GO" id="GO:0006313">
    <property type="term" value="P:DNA transposition"/>
    <property type="evidence" value="ECO:0007669"/>
    <property type="project" value="UniProtKB-UniRule"/>
</dbReference>
<name>A0A956SD73_UNCEI</name>
<comment type="caution">
    <text evidence="12">The sequence shown here is derived from an EMBL/GenBank/DDBJ whole genome shotgun (WGS) entry which is preliminary data.</text>
</comment>
<evidence type="ECO:0000256" key="4">
    <source>
        <dbReference type="ARBA" id="ARBA00022829"/>
    </source>
</evidence>
<keyword evidence="3 9" id="KW-0132">Cell division</keyword>
<dbReference type="InterPro" id="IPR010998">
    <property type="entry name" value="Integrase_recombinase_N"/>
</dbReference>
<feature type="domain" description="Core-binding (CB)" evidence="11">
    <location>
        <begin position="1"/>
        <end position="84"/>
    </location>
</feature>
<evidence type="ECO:0000256" key="8">
    <source>
        <dbReference type="ARBA" id="ARBA00023306"/>
    </source>
</evidence>
<dbReference type="AlphaFoldDB" id="A0A956SD73"/>
<evidence type="ECO:0000256" key="1">
    <source>
        <dbReference type="ARBA" id="ARBA00004496"/>
    </source>
</evidence>
<dbReference type="PROSITE" id="PS51900">
    <property type="entry name" value="CB"/>
    <property type="match status" value="1"/>
</dbReference>
<dbReference type="CDD" id="cd00798">
    <property type="entry name" value="INT_XerDC_C"/>
    <property type="match status" value="1"/>
</dbReference>
<dbReference type="PANTHER" id="PTHR30349">
    <property type="entry name" value="PHAGE INTEGRASE-RELATED"/>
    <property type="match status" value="1"/>
</dbReference>
<dbReference type="InterPro" id="IPR023009">
    <property type="entry name" value="Tyrosine_recombinase_XerC/XerD"/>
</dbReference>
<accession>A0A956SD73</accession>
<feature type="active site" evidence="9">
    <location>
        <position position="245"/>
    </location>
</feature>
<feature type="active site" description="O-(3'-phospho-DNA)-tyrosine intermediate" evidence="9">
    <location>
        <position position="277"/>
    </location>
</feature>
<dbReference type="NCBIfam" id="NF001399">
    <property type="entry name" value="PRK00283.1"/>
    <property type="match status" value="1"/>
</dbReference>
<dbReference type="Pfam" id="PF02899">
    <property type="entry name" value="Phage_int_SAM_1"/>
    <property type="match status" value="1"/>
</dbReference>
<dbReference type="InterPro" id="IPR002104">
    <property type="entry name" value="Integrase_catalytic"/>
</dbReference>
<dbReference type="GO" id="GO:0009037">
    <property type="term" value="F:tyrosine-based site-specific recombinase activity"/>
    <property type="evidence" value="ECO:0007669"/>
    <property type="project" value="UniProtKB-UniRule"/>
</dbReference>
<feature type="active site" evidence="9">
    <location>
        <position position="169"/>
    </location>
</feature>
<dbReference type="InterPro" id="IPR050090">
    <property type="entry name" value="Tyrosine_recombinase_XerCD"/>
</dbReference>
<keyword evidence="6 9" id="KW-0238">DNA-binding</keyword>
<evidence type="ECO:0000259" key="10">
    <source>
        <dbReference type="PROSITE" id="PS51898"/>
    </source>
</evidence>
<comment type="function">
    <text evidence="9">Site-specific tyrosine recombinase, which acts by catalyzing the cutting and rejoining of the recombining DNA molecules. The XerC-XerD complex is essential to convert dimers of the bacterial chromosome into monomers to permit their segregation at cell division. It also contributes to the segregational stability of plasmids.</text>
</comment>
<dbReference type="Pfam" id="PF00589">
    <property type="entry name" value="Phage_integrase"/>
    <property type="match status" value="1"/>
</dbReference>
<evidence type="ECO:0000256" key="7">
    <source>
        <dbReference type="ARBA" id="ARBA00023172"/>
    </source>
</evidence>
<keyword evidence="8 9" id="KW-0131">Cell cycle</keyword>
<dbReference type="SUPFAM" id="SSF56349">
    <property type="entry name" value="DNA breaking-rejoining enzymes"/>
    <property type="match status" value="1"/>
</dbReference>
<dbReference type="Gene3D" id="1.10.150.130">
    <property type="match status" value="1"/>
</dbReference>
<dbReference type="GO" id="GO:0005737">
    <property type="term" value="C:cytoplasm"/>
    <property type="evidence" value="ECO:0007669"/>
    <property type="project" value="UniProtKB-SubCell"/>
</dbReference>
<evidence type="ECO:0000256" key="6">
    <source>
        <dbReference type="ARBA" id="ARBA00023125"/>
    </source>
</evidence>
<dbReference type="InterPro" id="IPR004107">
    <property type="entry name" value="Integrase_SAM-like_N"/>
</dbReference>
<feature type="active site" evidence="9">
    <location>
        <position position="145"/>
    </location>
</feature>
<keyword evidence="7 9" id="KW-0233">DNA recombination</keyword>
<feature type="active site" evidence="9">
    <location>
        <position position="242"/>
    </location>
</feature>
<dbReference type="PROSITE" id="PS51898">
    <property type="entry name" value="TYR_RECOMBINASE"/>
    <property type="match status" value="1"/>
</dbReference>
<feature type="active site" evidence="9">
    <location>
        <position position="268"/>
    </location>
</feature>
<comment type="subcellular location">
    <subcellularLocation>
        <location evidence="1 9">Cytoplasm</location>
    </subcellularLocation>
</comment>